<proteinExistence type="predicted"/>
<keyword evidence="2" id="KW-1185">Reference proteome</keyword>
<accession>A0A443RVX3</accession>
<dbReference type="VEuPathDB" id="VectorBase:LDEU012696"/>
<dbReference type="Proteomes" id="UP000288716">
    <property type="component" value="Unassembled WGS sequence"/>
</dbReference>
<organism evidence="1 2">
    <name type="scientific">Leptotrombidium deliense</name>
    <dbReference type="NCBI Taxonomy" id="299467"/>
    <lineage>
        <taxon>Eukaryota</taxon>
        <taxon>Metazoa</taxon>
        <taxon>Ecdysozoa</taxon>
        <taxon>Arthropoda</taxon>
        <taxon>Chelicerata</taxon>
        <taxon>Arachnida</taxon>
        <taxon>Acari</taxon>
        <taxon>Acariformes</taxon>
        <taxon>Trombidiformes</taxon>
        <taxon>Prostigmata</taxon>
        <taxon>Anystina</taxon>
        <taxon>Parasitengona</taxon>
        <taxon>Trombiculoidea</taxon>
        <taxon>Trombiculidae</taxon>
        <taxon>Leptotrombidium</taxon>
    </lineage>
</organism>
<name>A0A443RVX3_9ACAR</name>
<sequence length="46" mass="5717">MKQLRRRLKRLPQEVLKKLHFIVKTKFGHLAKWISFRIKLRIAFKD</sequence>
<evidence type="ECO:0000313" key="2">
    <source>
        <dbReference type="Proteomes" id="UP000288716"/>
    </source>
</evidence>
<gene>
    <name evidence="1" type="ORF">B4U80_03290</name>
</gene>
<reference evidence="1 2" key="1">
    <citation type="journal article" date="2018" name="Gigascience">
        <title>Genomes of trombidid mites reveal novel predicted allergens and laterally-transferred genes associated with secondary metabolism.</title>
        <authorList>
            <person name="Dong X."/>
            <person name="Chaisiri K."/>
            <person name="Xia D."/>
            <person name="Armstrong S.D."/>
            <person name="Fang Y."/>
            <person name="Donnelly M.J."/>
            <person name="Kadowaki T."/>
            <person name="McGarry J.W."/>
            <person name="Darby A.C."/>
            <person name="Makepeace B.L."/>
        </authorList>
    </citation>
    <scope>NUCLEOTIDE SEQUENCE [LARGE SCALE GENOMIC DNA]</scope>
    <source>
        <strain evidence="1">UoL-UT</strain>
    </source>
</reference>
<protein>
    <submittedName>
        <fullName evidence="1">Uncharacterized protein</fullName>
    </submittedName>
</protein>
<comment type="caution">
    <text evidence="1">The sequence shown here is derived from an EMBL/GenBank/DDBJ whole genome shotgun (WGS) entry which is preliminary data.</text>
</comment>
<dbReference type="EMBL" id="NCKV01027351">
    <property type="protein sequence ID" value="RWS19344.1"/>
    <property type="molecule type" value="Genomic_DNA"/>
</dbReference>
<dbReference type="AlphaFoldDB" id="A0A443RVX3"/>
<evidence type="ECO:0000313" key="1">
    <source>
        <dbReference type="EMBL" id="RWS19344.1"/>
    </source>
</evidence>